<accession>A0A8C9KMC1</accession>
<reference evidence="1" key="2">
    <citation type="submission" date="2025-09" db="UniProtKB">
        <authorList>
            <consortium name="Ensembl"/>
        </authorList>
    </citation>
    <scope>IDENTIFICATION</scope>
</reference>
<evidence type="ECO:0000313" key="1">
    <source>
        <dbReference type="Ensembl" id="ENSPTIP00000024148.1"/>
    </source>
</evidence>
<dbReference type="Proteomes" id="UP000675900">
    <property type="component" value="Unassembled WGS sequence"/>
</dbReference>
<evidence type="ECO:0000313" key="2">
    <source>
        <dbReference type="Proteomes" id="UP000675900"/>
    </source>
</evidence>
<reference evidence="1" key="1">
    <citation type="submission" date="2025-08" db="UniProtKB">
        <authorList>
            <consortium name="Ensembl"/>
        </authorList>
    </citation>
    <scope>IDENTIFICATION</scope>
</reference>
<dbReference type="Ensembl" id="ENSPTIT00000028618.1">
    <property type="protein sequence ID" value="ENSPTIP00000024148.1"/>
    <property type="gene ID" value="ENSPTIG00000020343.1"/>
</dbReference>
<dbReference type="AlphaFoldDB" id="A0A8C9KMC1"/>
<protein>
    <submittedName>
        <fullName evidence="1">Uncharacterized protein</fullName>
    </submittedName>
</protein>
<keyword evidence="2" id="KW-1185">Reference proteome</keyword>
<organism evidence="1 2">
    <name type="scientific">Panthera tigris altaica</name>
    <name type="common">Siberian tiger</name>
    <dbReference type="NCBI Taxonomy" id="74533"/>
    <lineage>
        <taxon>Eukaryota</taxon>
        <taxon>Metazoa</taxon>
        <taxon>Chordata</taxon>
        <taxon>Craniata</taxon>
        <taxon>Vertebrata</taxon>
        <taxon>Euteleostomi</taxon>
        <taxon>Mammalia</taxon>
        <taxon>Eutheria</taxon>
        <taxon>Laurasiatheria</taxon>
        <taxon>Carnivora</taxon>
        <taxon>Feliformia</taxon>
        <taxon>Felidae</taxon>
        <taxon>Pantherinae</taxon>
        <taxon>Panthera</taxon>
    </lineage>
</organism>
<name>A0A8C9KMC1_PANTA</name>
<dbReference type="GeneTree" id="ENSGT00950000183254"/>
<proteinExistence type="predicted"/>
<sequence length="114" mass="13056">VKEKGLYLGLYNTKLLDDQHPVVRLLRSFSSDCPGGRPVSLDATLAHHLHQCSYHLRLFRNWLRSGQDDPECLYGTPCHQAGCCRYPGWDDCFAYCTSGRRVHLFLSPVYPKVM</sequence>